<dbReference type="InterPro" id="IPR036249">
    <property type="entry name" value="Thioredoxin-like_sf"/>
</dbReference>
<dbReference type="RefSeq" id="WP_114125594.1">
    <property type="nucleotide sequence ID" value="NZ_QOUI01000002.1"/>
</dbReference>
<keyword evidence="5" id="KW-0676">Redox-active center</keyword>
<feature type="domain" description="Thioredoxin" evidence="7">
    <location>
        <begin position="1"/>
        <end position="105"/>
    </location>
</feature>
<dbReference type="Proteomes" id="UP000252770">
    <property type="component" value="Unassembled WGS sequence"/>
</dbReference>
<dbReference type="PRINTS" id="PR00421">
    <property type="entry name" value="THIOREDOXIN"/>
</dbReference>
<evidence type="ECO:0000256" key="1">
    <source>
        <dbReference type="ARBA" id="ARBA00008987"/>
    </source>
</evidence>
<gene>
    <name evidence="8" type="primary">trxA</name>
    <name evidence="8" type="ORF">DT076_05415</name>
</gene>
<dbReference type="NCBIfam" id="TIGR01068">
    <property type="entry name" value="thioredoxin"/>
    <property type="match status" value="1"/>
</dbReference>
<keyword evidence="4" id="KW-1015">Disulfide bond</keyword>
<keyword evidence="2" id="KW-0813">Transport</keyword>
<evidence type="ECO:0000256" key="6">
    <source>
        <dbReference type="NCBIfam" id="TIGR01068"/>
    </source>
</evidence>
<evidence type="ECO:0000259" key="7">
    <source>
        <dbReference type="PROSITE" id="PS51352"/>
    </source>
</evidence>
<comment type="similarity">
    <text evidence="1">Belongs to the thioredoxin family.</text>
</comment>
<dbReference type="PANTHER" id="PTHR45663">
    <property type="entry name" value="GEO12009P1"/>
    <property type="match status" value="1"/>
</dbReference>
<dbReference type="CDD" id="cd02947">
    <property type="entry name" value="TRX_family"/>
    <property type="match status" value="1"/>
</dbReference>
<evidence type="ECO:0000256" key="4">
    <source>
        <dbReference type="ARBA" id="ARBA00023157"/>
    </source>
</evidence>
<dbReference type="EMBL" id="QOUI01000002">
    <property type="protein sequence ID" value="RCK70824.1"/>
    <property type="molecule type" value="Genomic_DNA"/>
</dbReference>
<protein>
    <recommendedName>
        <fullName evidence="6">Thioredoxin</fullName>
    </recommendedName>
</protein>
<dbReference type="Pfam" id="PF00085">
    <property type="entry name" value="Thioredoxin"/>
    <property type="match status" value="1"/>
</dbReference>
<dbReference type="InterPro" id="IPR005746">
    <property type="entry name" value="Thioredoxin"/>
</dbReference>
<dbReference type="InterPro" id="IPR013766">
    <property type="entry name" value="Thioredoxin_domain"/>
</dbReference>
<accession>A0A367YY96</accession>
<evidence type="ECO:0000256" key="2">
    <source>
        <dbReference type="ARBA" id="ARBA00022448"/>
    </source>
</evidence>
<keyword evidence="9" id="KW-1185">Reference proteome</keyword>
<dbReference type="PROSITE" id="PS00194">
    <property type="entry name" value="THIOREDOXIN_1"/>
    <property type="match status" value="1"/>
</dbReference>
<proteinExistence type="inferred from homology"/>
<evidence type="ECO:0000313" key="8">
    <source>
        <dbReference type="EMBL" id="RCK70824.1"/>
    </source>
</evidence>
<keyword evidence="3" id="KW-0249">Electron transport</keyword>
<sequence>MATTEMTSANFTSTISENDIVLVDFWADWCGPCKRFAPVFEKASEANTDIVFGKLDTEAHGDVAGGLGISSIPTIMAFREGVLVFNQAGALNGAQLDQVITAVKELDMEAVHAEVRAAQAGQGGAAAQ</sequence>
<name>A0A367YY96_9ACTN</name>
<evidence type="ECO:0000256" key="5">
    <source>
        <dbReference type="ARBA" id="ARBA00023284"/>
    </source>
</evidence>
<dbReference type="PANTHER" id="PTHR45663:SF40">
    <property type="entry name" value="THIOREDOXIN 2"/>
    <property type="match status" value="1"/>
</dbReference>
<dbReference type="SUPFAM" id="SSF52833">
    <property type="entry name" value="Thioredoxin-like"/>
    <property type="match status" value="1"/>
</dbReference>
<dbReference type="InterPro" id="IPR017937">
    <property type="entry name" value="Thioredoxin_CS"/>
</dbReference>
<organism evidence="8 9">
    <name type="scientific">Desertihabitans brevis</name>
    <dbReference type="NCBI Taxonomy" id="2268447"/>
    <lineage>
        <taxon>Bacteria</taxon>
        <taxon>Bacillati</taxon>
        <taxon>Actinomycetota</taxon>
        <taxon>Actinomycetes</taxon>
        <taxon>Propionibacteriales</taxon>
        <taxon>Propionibacteriaceae</taxon>
        <taxon>Desertihabitans</taxon>
    </lineage>
</organism>
<dbReference type="GO" id="GO:0015035">
    <property type="term" value="F:protein-disulfide reductase activity"/>
    <property type="evidence" value="ECO:0007669"/>
    <property type="project" value="UniProtKB-UniRule"/>
</dbReference>
<dbReference type="GO" id="GO:0005829">
    <property type="term" value="C:cytosol"/>
    <property type="evidence" value="ECO:0007669"/>
    <property type="project" value="TreeGrafter"/>
</dbReference>
<reference evidence="8 9" key="1">
    <citation type="submission" date="2018-07" db="EMBL/GenBank/DDBJ databases">
        <title>Desertimonas flava gen. nov. sp. nov.</title>
        <authorList>
            <person name="Liu S."/>
        </authorList>
    </citation>
    <scope>NUCLEOTIDE SEQUENCE [LARGE SCALE GENOMIC DNA]</scope>
    <source>
        <strain evidence="8 9">16Sb5-5</strain>
    </source>
</reference>
<evidence type="ECO:0000256" key="3">
    <source>
        <dbReference type="ARBA" id="ARBA00022982"/>
    </source>
</evidence>
<dbReference type="PROSITE" id="PS51352">
    <property type="entry name" value="THIOREDOXIN_2"/>
    <property type="match status" value="1"/>
</dbReference>
<evidence type="ECO:0000313" key="9">
    <source>
        <dbReference type="Proteomes" id="UP000252770"/>
    </source>
</evidence>
<comment type="caution">
    <text evidence="8">The sequence shown here is derived from an EMBL/GenBank/DDBJ whole genome shotgun (WGS) entry which is preliminary data.</text>
</comment>
<dbReference type="Gene3D" id="3.40.30.10">
    <property type="entry name" value="Glutaredoxin"/>
    <property type="match status" value="1"/>
</dbReference>
<dbReference type="AlphaFoldDB" id="A0A367YY96"/>